<feature type="transmembrane region" description="Helical" evidence="1">
    <location>
        <begin position="21"/>
        <end position="40"/>
    </location>
</feature>
<proteinExistence type="predicted"/>
<dbReference type="EMBL" id="JAGKQM010000017">
    <property type="protein sequence ID" value="KAH0867818.1"/>
    <property type="molecule type" value="Genomic_DNA"/>
</dbReference>
<comment type="caution">
    <text evidence="2">The sequence shown here is derived from an EMBL/GenBank/DDBJ whole genome shotgun (WGS) entry which is preliminary data.</text>
</comment>
<evidence type="ECO:0000313" key="3">
    <source>
        <dbReference type="Proteomes" id="UP000824890"/>
    </source>
</evidence>
<accession>A0ABQ7YI64</accession>
<organism evidence="2 3">
    <name type="scientific">Brassica napus</name>
    <name type="common">Rape</name>
    <dbReference type="NCBI Taxonomy" id="3708"/>
    <lineage>
        <taxon>Eukaryota</taxon>
        <taxon>Viridiplantae</taxon>
        <taxon>Streptophyta</taxon>
        <taxon>Embryophyta</taxon>
        <taxon>Tracheophyta</taxon>
        <taxon>Spermatophyta</taxon>
        <taxon>Magnoliopsida</taxon>
        <taxon>eudicotyledons</taxon>
        <taxon>Gunneridae</taxon>
        <taxon>Pentapetalae</taxon>
        <taxon>rosids</taxon>
        <taxon>malvids</taxon>
        <taxon>Brassicales</taxon>
        <taxon>Brassicaceae</taxon>
        <taxon>Brassiceae</taxon>
        <taxon>Brassica</taxon>
    </lineage>
</organism>
<protein>
    <submittedName>
        <fullName evidence="2">Uncharacterized protein</fullName>
    </submittedName>
</protein>
<sequence>MRHIISLISILRHVSSKERELLLFFFQFVNFFWVFLARGLARFYDYLLGLSIYLLAHTLKYAARLCLELGLIDAVTFHRPRLRFPLTYAPLRYLIAKAIRRTPSDMSSSYVFLANLRADRCSNMAEVHLLRTGQCSSTIQVRLLRYWEARNARLSGELMGVDMLLLDSQSVKKICNESLPKNRRPLDTTACENPPVNRCRLSSGRTVGSDMFIFKYTTKSRKGDG</sequence>
<reference evidence="2 3" key="1">
    <citation type="submission" date="2021-05" db="EMBL/GenBank/DDBJ databases">
        <title>Genome Assembly of Synthetic Allotetraploid Brassica napus Reveals Homoeologous Exchanges between Subgenomes.</title>
        <authorList>
            <person name="Davis J.T."/>
        </authorList>
    </citation>
    <scope>NUCLEOTIDE SEQUENCE [LARGE SCALE GENOMIC DNA]</scope>
    <source>
        <strain evidence="3">cv. Da-Ae</strain>
        <tissue evidence="2">Seedling</tissue>
    </source>
</reference>
<evidence type="ECO:0000256" key="1">
    <source>
        <dbReference type="SAM" id="Phobius"/>
    </source>
</evidence>
<dbReference type="Proteomes" id="UP000824890">
    <property type="component" value="Unassembled WGS sequence"/>
</dbReference>
<gene>
    <name evidence="2" type="ORF">HID58_074840</name>
</gene>
<name>A0ABQ7YI64_BRANA</name>
<keyword evidence="3" id="KW-1185">Reference proteome</keyword>
<keyword evidence="1" id="KW-0472">Membrane</keyword>
<keyword evidence="1" id="KW-0812">Transmembrane</keyword>
<keyword evidence="1" id="KW-1133">Transmembrane helix</keyword>
<evidence type="ECO:0000313" key="2">
    <source>
        <dbReference type="EMBL" id="KAH0867818.1"/>
    </source>
</evidence>